<evidence type="ECO:0000313" key="1">
    <source>
        <dbReference type="EMBL" id="KIZ02599.1"/>
    </source>
</evidence>
<accession>A0A0D2L6T0</accession>
<reference evidence="1 2" key="1">
    <citation type="journal article" date="2013" name="BMC Genomics">
        <title>Reconstruction of the lipid metabolism for the microalga Monoraphidium neglectum from its genome sequence reveals characteristics suitable for biofuel production.</title>
        <authorList>
            <person name="Bogen C."/>
            <person name="Al-Dilaimi A."/>
            <person name="Albersmeier A."/>
            <person name="Wichmann J."/>
            <person name="Grundmann M."/>
            <person name="Rupp O."/>
            <person name="Lauersen K.J."/>
            <person name="Blifernez-Klassen O."/>
            <person name="Kalinowski J."/>
            <person name="Goesmann A."/>
            <person name="Mussgnug J.H."/>
            <person name="Kruse O."/>
        </authorList>
    </citation>
    <scope>NUCLEOTIDE SEQUENCE [LARGE SCALE GENOMIC DNA]</scope>
    <source>
        <strain evidence="1 2">SAG 48.87</strain>
    </source>
</reference>
<dbReference type="EMBL" id="KK101011">
    <property type="protein sequence ID" value="KIZ02599.1"/>
    <property type="molecule type" value="Genomic_DNA"/>
</dbReference>
<protein>
    <submittedName>
        <fullName evidence="1">Uncharacterized protein</fullName>
    </submittedName>
</protein>
<dbReference type="AlphaFoldDB" id="A0A0D2L6T0"/>
<dbReference type="Proteomes" id="UP000054498">
    <property type="component" value="Unassembled WGS sequence"/>
</dbReference>
<gene>
    <name evidence="1" type="ORF">MNEG_5361</name>
</gene>
<organism evidence="1 2">
    <name type="scientific">Monoraphidium neglectum</name>
    <dbReference type="NCBI Taxonomy" id="145388"/>
    <lineage>
        <taxon>Eukaryota</taxon>
        <taxon>Viridiplantae</taxon>
        <taxon>Chlorophyta</taxon>
        <taxon>core chlorophytes</taxon>
        <taxon>Chlorophyceae</taxon>
        <taxon>CS clade</taxon>
        <taxon>Sphaeropleales</taxon>
        <taxon>Selenastraceae</taxon>
        <taxon>Monoraphidium</taxon>
    </lineage>
</organism>
<keyword evidence="2" id="KW-1185">Reference proteome</keyword>
<dbReference type="RefSeq" id="XP_013901618.1">
    <property type="nucleotide sequence ID" value="XM_014046164.1"/>
</dbReference>
<proteinExistence type="predicted"/>
<dbReference type="OrthoDB" id="533562at2759"/>
<name>A0A0D2L6T0_9CHLO</name>
<sequence length="74" mass="7823">MKAGMLLDTMYMSATTKKAYQLSVGAVVGTKALIKSVGTSAYTYMPNIQCGAGIAHGIDNVLLPMSMTTVTKYI</sequence>
<evidence type="ECO:0000313" key="2">
    <source>
        <dbReference type="Proteomes" id="UP000054498"/>
    </source>
</evidence>
<dbReference type="GeneID" id="25738238"/>
<dbReference type="KEGG" id="mng:MNEG_5361"/>